<evidence type="ECO:0000259" key="4">
    <source>
        <dbReference type="PROSITE" id="PS50075"/>
    </source>
</evidence>
<evidence type="ECO:0000256" key="3">
    <source>
        <dbReference type="ARBA" id="ARBA00022553"/>
    </source>
</evidence>
<name>A0ABR6PJK4_9SPHI</name>
<dbReference type="Gene3D" id="1.10.1200.10">
    <property type="entry name" value="ACP-like"/>
    <property type="match status" value="1"/>
</dbReference>
<dbReference type="Gene3D" id="3.30.300.30">
    <property type="match status" value="1"/>
</dbReference>
<keyword evidence="3" id="KW-0597">Phosphoprotein</keyword>
<evidence type="ECO:0000256" key="2">
    <source>
        <dbReference type="ARBA" id="ARBA00022450"/>
    </source>
</evidence>
<dbReference type="PROSITE" id="PS00012">
    <property type="entry name" value="PHOSPHOPANTETHEINE"/>
    <property type="match status" value="1"/>
</dbReference>
<proteinExistence type="predicted"/>
<dbReference type="InterPro" id="IPR010071">
    <property type="entry name" value="AA_adenyl_dom"/>
</dbReference>
<comment type="caution">
    <text evidence="5">The sequence shown here is derived from an EMBL/GenBank/DDBJ whole genome shotgun (WGS) entry which is preliminary data.</text>
</comment>
<dbReference type="Gene3D" id="3.40.50.12780">
    <property type="entry name" value="N-terminal domain of ligase-like"/>
    <property type="match status" value="1"/>
</dbReference>
<dbReference type="SUPFAM" id="SSF56801">
    <property type="entry name" value="Acetyl-CoA synthetase-like"/>
    <property type="match status" value="1"/>
</dbReference>
<dbReference type="NCBIfam" id="TIGR01733">
    <property type="entry name" value="AA-adenyl-dom"/>
    <property type="match status" value="1"/>
</dbReference>
<sequence length="1440" mass="163238">MRQFQLSGQQIRDLALWQATGLGTITADFTIYGTHSKEAIFTALATITDRHDILRTNFVYRDGVNIPFQTVAPRLGIKNQCFDTGQLSLEKPLSVNVVFADSVTVIFRALALILDIYTVQELRQEIQTVLNGVTLAVDADDLLQFGSYTEWEVGLTEEGNPEATAFWNEIRTNASKDTGLFVSDKLIDTSSGLHSEFDGTYISLMADKLQVSEKVLLLSLFKQSISRYTDKKSLTIECLADGRVYDELRMTLGPLSRLYPVNFQEDNDTDPAKLMAHINSELETAANWNDYYYALPDELWPDSRLQFVFEFLEGGVNVQDDFNGRLKLRVVKTVALWKLDLIFPAGNYYTALASLLMADLSERLYDINLPVLHVSEKDKKHIQDYNDTRINLPALTLPEMIRRVFRTQGNDIAVQGTSEHITYYQLEESVGHIISALIQDYGIAKGDVVGILMDDDMQVPAALLGVLFAGAAYVPLDRHNPGARLKNIINESKCKLIISDKWVPEEVKDNCGETEFVDVEYLQISKISLSNPVIVDPSDTAYLIFTSGTTGIPKGCQLLHGNLMNYIHWANGYYFKKAEEGNFPLLTNLSFDLTVTSIFTTLSRGRTLYCLDRELSLVEKLGYCFRNPNGIDTIKLTPTHISLLSDVDIRDSDIKCAIVGGEELRFSHVEILRAIAPGITIYNEYGPTEATVGCIVKLIEKDDEKITIGRPIANMEMLVLDAEESLLPVGVAGELYITGAGVAKGYWEQPGITADKFKALSGVRYYRTGDLVRLLPNGDMEFYGRIDEQVKIRGNRVELGEIQDCLSCFEGIGQVVVVVKKDVAEEKYITAYYVSDNEITTRVLKMFLLERLPDYMVPAFFIPIKNIPLTANGKLDPKQLPDPFIYQVQQKREYLPPVSETEKLITAIWSRMLHLEKIGVNDNFFELGGHSLLAMRVVSAMRKEMVVNLVIKDLFGKPTIKTLARLIEEMQEGLLLPEVTVVEDRPSQIPLSYAQERLWFIDQLRGSTHYHMPSVFRLLGPLDVHLLELSFRDVVNRHESLRTVFKEVNGIPYQEILERNGWTLDYHDNPIVHLDELVEQEIKRPFDLSKDHPLRVRLFWVTDDEHILVLVRHHIAADGWSGSLLVHEFEAFYRARTGNGGQELPALSLQYADYAIWQRKYVIDEVLEKQIGYWEEKLQDLEALNLPLDYPRPKVQSVRGANLNFVINRKVSDQLDELAQRQGVTLFMLLLSVYKVLLYKYSSQTDICVGTTIADRPETELEPLIGFFVNTLALRTDLSNDPIFSDVVVQVKRTTLEGYSYIGVPFEKVVDRVEKERDKSRSSLFQALFVLNNNEDAKVHSLGDLIVQPEGLSYQTAKFDLTFFAQETESGIAMSINYCSDLFAPETILRMRGHFENLLSSVLENIDQPVGTLRMLDKQEEDQLLNEFNQFELPYPSSTV</sequence>
<dbReference type="SUPFAM" id="SSF52777">
    <property type="entry name" value="CoA-dependent acyltransferases"/>
    <property type="match status" value="4"/>
</dbReference>
<dbReference type="InterPro" id="IPR020845">
    <property type="entry name" value="AMP-binding_CS"/>
</dbReference>
<dbReference type="InterPro" id="IPR001242">
    <property type="entry name" value="Condensation_dom"/>
</dbReference>
<dbReference type="PANTHER" id="PTHR45527">
    <property type="entry name" value="NONRIBOSOMAL PEPTIDE SYNTHETASE"/>
    <property type="match status" value="1"/>
</dbReference>
<reference evidence="5 6" key="1">
    <citation type="submission" date="2020-08" db="EMBL/GenBank/DDBJ databases">
        <title>Genomic Encyclopedia of Type Strains, Phase IV (KMG-V): Genome sequencing to study the core and pangenomes of soil and plant-associated prokaryotes.</title>
        <authorList>
            <person name="Whitman W."/>
        </authorList>
    </citation>
    <scope>NUCLEOTIDE SEQUENCE [LARGE SCALE GENOMIC DNA]</scope>
    <source>
        <strain evidence="5 6">ANJLi2</strain>
    </source>
</reference>
<dbReference type="InterPro" id="IPR006162">
    <property type="entry name" value="Ppantetheine_attach_site"/>
</dbReference>
<dbReference type="Proteomes" id="UP000541583">
    <property type="component" value="Unassembled WGS sequence"/>
</dbReference>
<protein>
    <submittedName>
        <fullName evidence="5">Amino acid adenylation domain-containing protein</fullName>
    </submittedName>
</protein>
<dbReference type="PANTHER" id="PTHR45527:SF1">
    <property type="entry name" value="FATTY ACID SYNTHASE"/>
    <property type="match status" value="1"/>
</dbReference>
<dbReference type="PROSITE" id="PS00455">
    <property type="entry name" value="AMP_BINDING"/>
    <property type="match status" value="1"/>
</dbReference>
<dbReference type="Pfam" id="PF00501">
    <property type="entry name" value="AMP-binding"/>
    <property type="match status" value="1"/>
</dbReference>
<dbReference type="EMBL" id="JACHCB010000006">
    <property type="protein sequence ID" value="MBB6109955.1"/>
    <property type="molecule type" value="Genomic_DNA"/>
</dbReference>
<dbReference type="InterPro" id="IPR009081">
    <property type="entry name" value="PP-bd_ACP"/>
</dbReference>
<dbReference type="InterPro" id="IPR023213">
    <property type="entry name" value="CAT-like_dom_sf"/>
</dbReference>
<keyword evidence="6" id="KW-1185">Reference proteome</keyword>
<dbReference type="RefSeq" id="WP_183583913.1">
    <property type="nucleotide sequence ID" value="NZ_JACHCB010000006.1"/>
</dbReference>
<keyword evidence="2" id="KW-0596">Phosphopantetheine</keyword>
<gene>
    <name evidence="5" type="ORF">HDF23_002711</name>
</gene>
<dbReference type="CDD" id="cd19531">
    <property type="entry name" value="LCL_NRPS-like"/>
    <property type="match status" value="1"/>
</dbReference>
<dbReference type="PROSITE" id="PS50075">
    <property type="entry name" value="CARRIER"/>
    <property type="match status" value="1"/>
</dbReference>
<dbReference type="Pfam" id="PF00550">
    <property type="entry name" value="PP-binding"/>
    <property type="match status" value="1"/>
</dbReference>
<dbReference type="Gene3D" id="3.30.559.30">
    <property type="entry name" value="Nonribosomal peptide synthetase, condensation domain"/>
    <property type="match status" value="2"/>
</dbReference>
<dbReference type="InterPro" id="IPR000873">
    <property type="entry name" value="AMP-dep_synth/lig_dom"/>
</dbReference>
<evidence type="ECO:0000313" key="5">
    <source>
        <dbReference type="EMBL" id="MBB6109955.1"/>
    </source>
</evidence>
<feature type="non-terminal residue" evidence="5">
    <location>
        <position position="1440"/>
    </location>
</feature>
<feature type="domain" description="Carrier" evidence="4">
    <location>
        <begin position="896"/>
        <end position="971"/>
    </location>
</feature>
<organism evidence="5 6">
    <name type="scientific">Mucilaginibacter lappiensis</name>
    <dbReference type="NCBI Taxonomy" id="354630"/>
    <lineage>
        <taxon>Bacteria</taxon>
        <taxon>Pseudomonadati</taxon>
        <taxon>Bacteroidota</taxon>
        <taxon>Sphingobacteriia</taxon>
        <taxon>Sphingobacteriales</taxon>
        <taxon>Sphingobacteriaceae</taxon>
        <taxon>Mucilaginibacter</taxon>
    </lineage>
</organism>
<accession>A0ABR6PJK4</accession>
<dbReference type="Gene3D" id="3.30.559.10">
    <property type="entry name" value="Chloramphenicol acetyltransferase-like domain"/>
    <property type="match status" value="2"/>
</dbReference>
<dbReference type="InterPro" id="IPR036736">
    <property type="entry name" value="ACP-like_sf"/>
</dbReference>
<dbReference type="InterPro" id="IPR042099">
    <property type="entry name" value="ANL_N_sf"/>
</dbReference>
<dbReference type="InterPro" id="IPR045851">
    <property type="entry name" value="AMP-bd_C_sf"/>
</dbReference>
<comment type="cofactor">
    <cofactor evidence="1">
        <name>pantetheine 4'-phosphate</name>
        <dbReference type="ChEBI" id="CHEBI:47942"/>
    </cofactor>
</comment>
<dbReference type="SUPFAM" id="SSF47336">
    <property type="entry name" value="ACP-like"/>
    <property type="match status" value="1"/>
</dbReference>
<dbReference type="Pfam" id="PF00668">
    <property type="entry name" value="Condensation"/>
    <property type="match status" value="1"/>
</dbReference>
<evidence type="ECO:0000313" key="6">
    <source>
        <dbReference type="Proteomes" id="UP000541583"/>
    </source>
</evidence>
<evidence type="ECO:0000256" key="1">
    <source>
        <dbReference type="ARBA" id="ARBA00001957"/>
    </source>
</evidence>
<dbReference type="CDD" id="cd05930">
    <property type="entry name" value="A_NRPS"/>
    <property type="match status" value="1"/>
</dbReference>